<proteinExistence type="predicted"/>
<dbReference type="EMBL" id="JBFQXQ010000001">
    <property type="protein sequence ID" value="MEX3172872.1"/>
    <property type="molecule type" value="Genomic_DNA"/>
</dbReference>
<keyword evidence="2" id="KW-1185">Reference proteome</keyword>
<evidence type="ECO:0000313" key="1">
    <source>
        <dbReference type="EMBL" id="MEX3172872.1"/>
    </source>
</evidence>
<gene>
    <name evidence="1" type="ORF">AB4M04_12350</name>
</gene>
<dbReference type="RefSeq" id="WP_261133526.1">
    <property type="nucleotide sequence ID" value="NZ_CAMIRF010000002.1"/>
</dbReference>
<accession>A0ABV3UGY8</accession>
<protein>
    <submittedName>
        <fullName evidence="1">Uncharacterized protein</fullName>
    </submittedName>
</protein>
<name>A0ABV3UGY8_9GAMM</name>
<reference evidence="1 2" key="1">
    <citation type="submission" date="2024-07" db="EMBL/GenBank/DDBJ databases">
        <title>Genomes of novel Serratia strains from suburban soil.</title>
        <authorList>
            <person name="Markert E.X."/>
            <person name="Severe K."/>
            <person name="Severe L."/>
            <person name="Twing K.I."/>
            <person name="Ward L.M."/>
        </authorList>
    </citation>
    <scope>NUCLEOTIDE SEQUENCE [LARGE SCALE GENOMIC DNA]</scope>
    <source>
        <strain evidence="1 2">3C-UT</strain>
    </source>
</reference>
<sequence length="98" mass="11402">MGFKDVKQLAIRCLQQGAYDHEARGNIDVKNLFATGQVDENWVIELIRKTGGDAYQCCPHHQDATTDVHILRPWKSGCYWYVKFYFIEPDIIFISVHQ</sequence>
<dbReference type="Proteomes" id="UP001558101">
    <property type="component" value="Unassembled WGS sequence"/>
</dbReference>
<organism evidence="1 2">
    <name type="scientific">Serratia quinivorans</name>
    <dbReference type="NCBI Taxonomy" id="137545"/>
    <lineage>
        <taxon>Bacteria</taxon>
        <taxon>Pseudomonadati</taxon>
        <taxon>Pseudomonadota</taxon>
        <taxon>Gammaproteobacteria</taxon>
        <taxon>Enterobacterales</taxon>
        <taxon>Yersiniaceae</taxon>
        <taxon>Serratia</taxon>
    </lineage>
</organism>
<comment type="caution">
    <text evidence="1">The sequence shown here is derived from an EMBL/GenBank/DDBJ whole genome shotgun (WGS) entry which is preliminary data.</text>
</comment>
<evidence type="ECO:0000313" key="2">
    <source>
        <dbReference type="Proteomes" id="UP001558101"/>
    </source>
</evidence>